<dbReference type="GO" id="GO:1901982">
    <property type="term" value="F:maltose binding"/>
    <property type="evidence" value="ECO:0007669"/>
    <property type="project" value="TreeGrafter"/>
</dbReference>
<dbReference type="GO" id="GO:0055052">
    <property type="term" value="C:ATP-binding cassette (ABC) transporter complex, substrate-binding subunit-containing"/>
    <property type="evidence" value="ECO:0007669"/>
    <property type="project" value="TreeGrafter"/>
</dbReference>
<protein>
    <submittedName>
        <fullName evidence="4">Extracellular solute-binding protein</fullName>
    </submittedName>
</protein>
<keyword evidence="2" id="KW-0813">Transport</keyword>
<reference evidence="4" key="1">
    <citation type="submission" date="2023-01" db="EMBL/GenBank/DDBJ databases">
        <title>Comparative Genomic Analysis of the Clinically-Derived Winkia Strain NY0527 Provides Evidence into the Taxonomic Reassignment of Winkia neuii and Characterizes Their Virulence Traits.</title>
        <authorList>
            <person name="Cai X."/>
            <person name="Peng Y."/>
            <person name="Li M."/>
            <person name="Qiu Y."/>
            <person name="Wang Y."/>
            <person name="Xu L."/>
            <person name="Hou Q."/>
        </authorList>
    </citation>
    <scope>NUCLEOTIDE SEQUENCE</scope>
    <source>
        <strain evidence="4">NY0527</strain>
    </source>
</reference>
<proteinExistence type="inferred from homology"/>
<gene>
    <name evidence="4" type="ORF">PIG85_02390</name>
</gene>
<evidence type="ECO:0000256" key="3">
    <source>
        <dbReference type="ARBA" id="ARBA00022729"/>
    </source>
</evidence>
<dbReference type="EMBL" id="CP116394">
    <property type="protein sequence ID" value="WCE46516.1"/>
    <property type="molecule type" value="Genomic_DNA"/>
</dbReference>
<dbReference type="AlphaFoldDB" id="A0AB38XQC5"/>
<comment type="similarity">
    <text evidence="1">Belongs to the bacterial solute-binding protein 1 family.</text>
</comment>
<dbReference type="SUPFAM" id="SSF53850">
    <property type="entry name" value="Periplasmic binding protein-like II"/>
    <property type="match status" value="1"/>
</dbReference>
<dbReference type="GO" id="GO:0015768">
    <property type="term" value="P:maltose transport"/>
    <property type="evidence" value="ECO:0007669"/>
    <property type="project" value="TreeGrafter"/>
</dbReference>
<dbReference type="PANTHER" id="PTHR30061:SF50">
    <property type="entry name" value="MALTOSE_MALTODEXTRIN-BINDING PERIPLASMIC PROTEIN"/>
    <property type="match status" value="1"/>
</dbReference>
<evidence type="ECO:0000313" key="5">
    <source>
        <dbReference type="Proteomes" id="UP001211044"/>
    </source>
</evidence>
<name>A0AB38XQC5_9ACTO</name>
<evidence type="ECO:0000313" key="4">
    <source>
        <dbReference type="EMBL" id="WCE46516.1"/>
    </source>
</evidence>
<dbReference type="InterPro" id="IPR006059">
    <property type="entry name" value="SBP"/>
</dbReference>
<keyword evidence="3" id="KW-0732">Signal</keyword>
<sequence length="380" mass="41398">MIASIMKENPSLKIEPTTLSWGNPYYTKLAMAASSEAPPSTAIMHVSRMPGFAPGGLIEPWDMTLFKEFGVDSSKFTKALFTAGQYDGKQFAIPLDTHPFITFFDQDIADKAGILRSDGTLNIDSPDAMYEAGVKMGEIVGGAGIAFGYLLDTAQAWRLFWGLYHQTGGEYSFDAGTKAEMDVDKAASVVAAIHHWMDGKCMAADQDYAGGLSAFDGGRNAMILSGVWELNGFKENVPALAASPMPTMFGQPANYADSHTYVFPANRRMNDALKRDTYEFVASMLKLGDRWGSAGHIPGYLPSQKKSGYQELALQNEYAQAAQTVVFDPPVWYAGAGTDFQNRVCQHLIEGFKGTTEPKRVIENMLSTITAIAKQPNPTN</sequence>
<dbReference type="Pfam" id="PF13416">
    <property type="entry name" value="SBP_bac_8"/>
    <property type="match status" value="1"/>
</dbReference>
<dbReference type="GO" id="GO:0042956">
    <property type="term" value="P:maltodextrin transmembrane transport"/>
    <property type="evidence" value="ECO:0007669"/>
    <property type="project" value="TreeGrafter"/>
</dbReference>
<dbReference type="KEGG" id="wne:PIG85_02390"/>
<evidence type="ECO:0000256" key="1">
    <source>
        <dbReference type="ARBA" id="ARBA00008520"/>
    </source>
</evidence>
<organism evidence="4 5">
    <name type="scientific">Winkia neuii subsp. anitrata</name>
    <dbReference type="NCBI Taxonomy" id="29318"/>
    <lineage>
        <taxon>Bacteria</taxon>
        <taxon>Bacillati</taxon>
        <taxon>Actinomycetota</taxon>
        <taxon>Actinomycetes</taxon>
        <taxon>Actinomycetales</taxon>
        <taxon>Actinomycetaceae</taxon>
        <taxon>Winkia</taxon>
    </lineage>
</organism>
<dbReference type="Proteomes" id="UP001211044">
    <property type="component" value="Chromosome"/>
</dbReference>
<evidence type="ECO:0000256" key="2">
    <source>
        <dbReference type="ARBA" id="ARBA00022448"/>
    </source>
</evidence>
<accession>A0AB38XQC5</accession>
<dbReference type="PANTHER" id="PTHR30061">
    <property type="entry name" value="MALTOSE-BINDING PERIPLASMIC PROTEIN"/>
    <property type="match status" value="1"/>
</dbReference>
<dbReference type="Gene3D" id="3.40.190.10">
    <property type="entry name" value="Periplasmic binding protein-like II"/>
    <property type="match status" value="2"/>
</dbReference>